<feature type="domain" description="Flavocytochrome c sulphide dehydrogenase flavin-binding" evidence="4">
    <location>
        <begin position="364"/>
        <end position="434"/>
    </location>
</feature>
<dbReference type="Pfam" id="PF07992">
    <property type="entry name" value="Pyr_redox_2"/>
    <property type="match status" value="1"/>
</dbReference>
<dbReference type="Pfam" id="PF09242">
    <property type="entry name" value="FCSD-flav_bind"/>
    <property type="match status" value="1"/>
</dbReference>
<dbReference type="EMBL" id="CAADFA010000014">
    <property type="protein sequence ID" value="VFJ44638.1"/>
    <property type="molecule type" value="Genomic_DNA"/>
</dbReference>
<dbReference type="InterPro" id="IPR023753">
    <property type="entry name" value="FAD/NAD-binding_dom"/>
</dbReference>
<name>A0A450TVH2_9GAMM</name>
<evidence type="ECO:0000313" key="6">
    <source>
        <dbReference type="EMBL" id="VFJ44638.1"/>
    </source>
</evidence>
<sequence length="435" mass="46642">MSKINRRDFVKLSGAVAASVAGSAMVGLPAIVKAGTGGKVVVVGGGTGGATCAKYIRMTDPSIEVTLVEPNRQYHTCYFSNEVLSGERGIDAIRFGYEGLERHGVKVVHDKVTGIDGQAKLVKTQGGQSLPYDRAIVSPGIDFKWEAIEGYDAEVAEKIPHAWQAGPQTALLRKQLEEMKDGGTVIIAPPPNPFRCPPGPYERASQIAMYLQQHKPKSKVLILDTKDKFSKFGLFKQAWKKLYGYGTDNSLIEWMGGADGGRVSAVHAKNMTVSAELEEFKGDVINIIPPQKAGKIAFDTDLVEGDWCPVNKKTLESTRQPGIHVIGDAANATKMPKSGYGANSQAKVAAAAVVDYLNGREPGEPSYVNTCYSIAGKDYAFSVAMVYKLSPDGETIAGVQGAGGLTPMDASPETLKREVAYARSWYANITSDIFG</sequence>
<dbReference type="EMBL" id="CAADFL010000379">
    <property type="protein sequence ID" value="VFK15595.1"/>
    <property type="molecule type" value="Genomic_DNA"/>
</dbReference>
<dbReference type="PROSITE" id="PS51318">
    <property type="entry name" value="TAT"/>
    <property type="match status" value="1"/>
</dbReference>
<dbReference type="InterPro" id="IPR006311">
    <property type="entry name" value="TAT_signal"/>
</dbReference>
<dbReference type="FunFam" id="3.50.50.60:FF:000234">
    <property type="entry name" value="Flavocytochrome C sulfide dehydrogenase"/>
    <property type="match status" value="1"/>
</dbReference>
<dbReference type="SUPFAM" id="SSF55424">
    <property type="entry name" value="FAD/NAD-linked reductases, dimerisation (C-terminal) domain"/>
    <property type="match status" value="1"/>
</dbReference>
<evidence type="ECO:0000259" key="5">
    <source>
        <dbReference type="Pfam" id="PF21706"/>
    </source>
</evidence>
<evidence type="ECO:0000256" key="2">
    <source>
        <dbReference type="ARBA" id="ARBA00022827"/>
    </source>
</evidence>
<reference evidence="7" key="1">
    <citation type="submission" date="2019-02" db="EMBL/GenBank/DDBJ databases">
        <authorList>
            <person name="Gruber-Vodicka R. H."/>
            <person name="Seah K. B. B."/>
        </authorList>
    </citation>
    <scope>NUCLEOTIDE SEQUENCE</scope>
    <source>
        <strain evidence="7">BECK_BZ163</strain>
        <strain evidence="8">BECK_BZ164</strain>
        <strain evidence="6">BECK_BZ165</strain>
    </source>
</reference>
<dbReference type="SUPFAM" id="SSF51905">
    <property type="entry name" value="FAD/NAD(P)-binding domain"/>
    <property type="match status" value="2"/>
</dbReference>
<feature type="domain" description="FAD/NAD(P)-binding" evidence="3">
    <location>
        <begin position="39"/>
        <end position="151"/>
    </location>
</feature>
<evidence type="ECO:0000259" key="3">
    <source>
        <dbReference type="Pfam" id="PF07992"/>
    </source>
</evidence>
<dbReference type="Gene3D" id="3.50.50.60">
    <property type="entry name" value="FAD/NAD(P)-binding domain"/>
    <property type="match status" value="2"/>
</dbReference>
<accession>A0A450TVH2</accession>
<protein>
    <submittedName>
        <fullName evidence="7">Sulfide dehydrogenase [flavocytochrome c] flavoprotein chain</fullName>
    </submittedName>
</protein>
<feature type="domain" description="Sulfide dehydrogenase [flavocytochrome c] flavoprotein chain central" evidence="5">
    <location>
        <begin position="169"/>
        <end position="289"/>
    </location>
</feature>
<proteinExistence type="predicted"/>
<dbReference type="GO" id="GO:0050660">
    <property type="term" value="F:flavin adenine dinucleotide binding"/>
    <property type="evidence" value="ECO:0007669"/>
    <property type="project" value="InterPro"/>
</dbReference>
<dbReference type="Pfam" id="PF21706">
    <property type="entry name" value="FCSD_central"/>
    <property type="match status" value="1"/>
</dbReference>
<dbReference type="Gene3D" id="3.90.760.10">
    <property type="entry name" value="Flavocytochrome c sulphide dehydrogenase, flavin-binding domain"/>
    <property type="match status" value="1"/>
</dbReference>
<evidence type="ECO:0000313" key="8">
    <source>
        <dbReference type="EMBL" id="VFK15595.1"/>
    </source>
</evidence>
<dbReference type="InterPro" id="IPR036188">
    <property type="entry name" value="FAD/NAD-bd_sf"/>
</dbReference>
<dbReference type="InterPro" id="IPR052541">
    <property type="entry name" value="SQRD"/>
</dbReference>
<dbReference type="PANTHER" id="PTHR43755">
    <property type="match status" value="1"/>
</dbReference>
<dbReference type="InterPro" id="IPR049386">
    <property type="entry name" value="FCSD_central"/>
</dbReference>
<evidence type="ECO:0000313" key="7">
    <source>
        <dbReference type="EMBL" id="VFJ73003.1"/>
    </source>
</evidence>
<dbReference type="PANTHER" id="PTHR43755:SF1">
    <property type="entry name" value="FAD-DEPENDENT PYRIDINE NUCLEOTIDE-DISULPHIDE OXIDOREDUCTASE"/>
    <property type="match status" value="1"/>
</dbReference>
<dbReference type="InterPro" id="IPR015323">
    <property type="entry name" value="FlavoCytC_S_DH_flav-bd"/>
</dbReference>
<organism evidence="7">
    <name type="scientific">Candidatus Kentrum sp. FM</name>
    <dbReference type="NCBI Taxonomy" id="2126340"/>
    <lineage>
        <taxon>Bacteria</taxon>
        <taxon>Pseudomonadati</taxon>
        <taxon>Pseudomonadota</taxon>
        <taxon>Gammaproteobacteria</taxon>
        <taxon>Candidatus Kentrum</taxon>
    </lineage>
</organism>
<keyword evidence="2" id="KW-0274">FAD</keyword>
<dbReference type="InterPro" id="IPR037092">
    <property type="entry name" value="FlavoCytC_S_DH_flav-bd_sf"/>
</dbReference>
<dbReference type="AlphaFoldDB" id="A0A450TVH2"/>
<keyword evidence="1" id="KW-0285">Flavoprotein</keyword>
<gene>
    <name evidence="7" type="ORF">BECKFM1743A_GA0114220_106822</name>
    <name evidence="8" type="ORF">BECKFM1743B_GA0114221_103791</name>
    <name evidence="6" type="ORF">BECKFM1743C_GA0114222_1001413</name>
</gene>
<dbReference type="EMBL" id="CAADEZ010000682">
    <property type="protein sequence ID" value="VFJ73003.1"/>
    <property type="molecule type" value="Genomic_DNA"/>
</dbReference>
<evidence type="ECO:0000256" key="1">
    <source>
        <dbReference type="ARBA" id="ARBA00022630"/>
    </source>
</evidence>
<evidence type="ECO:0000259" key="4">
    <source>
        <dbReference type="Pfam" id="PF09242"/>
    </source>
</evidence>
<dbReference type="InterPro" id="IPR016156">
    <property type="entry name" value="FAD/NAD-linked_Rdtase_dimer_sf"/>
</dbReference>
<dbReference type="GO" id="GO:0016491">
    <property type="term" value="F:oxidoreductase activity"/>
    <property type="evidence" value="ECO:0007669"/>
    <property type="project" value="InterPro"/>
</dbReference>